<dbReference type="Proteomes" id="UP000319257">
    <property type="component" value="Unassembled WGS sequence"/>
</dbReference>
<dbReference type="SUPFAM" id="SSF52047">
    <property type="entry name" value="RNI-like"/>
    <property type="match status" value="1"/>
</dbReference>
<dbReference type="STRING" id="1093900.A0A507BGH0"/>
<proteinExistence type="predicted"/>
<feature type="compositionally biased region" description="Polar residues" evidence="1">
    <location>
        <begin position="73"/>
        <end position="94"/>
    </location>
</feature>
<feature type="compositionally biased region" description="Low complexity" evidence="1">
    <location>
        <begin position="741"/>
        <end position="764"/>
    </location>
</feature>
<keyword evidence="3" id="KW-1185">Reference proteome</keyword>
<evidence type="ECO:0000313" key="3">
    <source>
        <dbReference type="Proteomes" id="UP000319257"/>
    </source>
</evidence>
<dbReference type="InParanoid" id="A0A507BGH0"/>
<dbReference type="OrthoDB" id="3210378at2759"/>
<evidence type="ECO:0000313" key="2">
    <source>
        <dbReference type="EMBL" id="TPX15640.1"/>
    </source>
</evidence>
<accession>A0A507BGH0</accession>
<feature type="compositionally biased region" description="Basic and acidic residues" evidence="1">
    <location>
        <begin position="768"/>
        <end position="797"/>
    </location>
</feature>
<feature type="region of interest" description="Disordered" evidence="1">
    <location>
        <begin position="741"/>
        <end position="831"/>
    </location>
</feature>
<name>A0A507BGH0_9PEZI</name>
<comment type="caution">
    <text evidence="2">The sequence shown here is derived from an EMBL/GenBank/DDBJ whole genome shotgun (WGS) entry which is preliminary data.</text>
</comment>
<feature type="region of interest" description="Disordered" evidence="1">
    <location>
        <begin position="616"/>
        <end position="663"/>
    </location>
</feature>
<dbReference type="GeneID" id="41971785"/>
<dbReference type="RefSeq" id="XP_030997351.1">
    <property type="nucleotide sequence ID" value="XM_031138738.1"/>
</dbReference>
<organism evidence="2 3">
    <name type="scientific">Thyridium curvatum</name>
    <dbReference type="NCBI Taxonomy" id="1093900"/>
    <lineage>
        <taxon>Eukaryota</taxon>
        <taxon>Fungi</taxon>
        <taxon>Dikarya</taxon>
        <taxon>Ascomycota</taxon>
        <taxon>Pezizomycotina</taxon>
        <taxon>Sordariomycetes</taxon>
        <taxon>Sordariomycetidae</taxon>
        <taxon>Thyridiales</taxon>
        <taxon>Thyridiaceae</taxon>
        <taxon>Thyridium</taxon>
    </lineage>
</organism>
<feature type="compositionally biased region" description="Acidic residues" evidence="1">
    <location>
        <begin position="631"/>
        <end position="647"/>
    </location>
</feature>
<evidence type="ECO:0008006" key="4">
    <source>
        <dbReference type="Google" id="ProtNLM"/>
    </source>
</evidence>
<gene>
    <name evidence="2" type="ORF">E0L32_004338</name>
</gene>
<feature type="compositionally biased region" description="Basic and acidic residues" evidence="1">
    <location>
        <begin position="809"/>
        <end position="831"/>
    </location>
</feature>
<feature type="compositionally biased region" description="Polar residues" evidence="1">
    <location>
        <begin position="1"/>
        <end position="13"/>
    </location>
</feature>
<dbReference type="EMBL" id="SKBQ01000020">
    <property type="protein sequence ID" value="TPX15640.1"/>
    <property type="molecule type" value="Genomic_DNA"/>
</dbReference>
<protein>
    <recommendedName>
        <fullName evidence="4">F-box domain-containing protein</fullName>
    </recommendedName>
</protein>
<feature type="region of interest" description="Disordered" evidence="1">
    <location>
        <begin position="1"/>
        <end position="20"/>
    </location>
</feature>
<feature type="compositionally biased region" description="Low complexity" evidence="1">
    <location>
        <begin position="106"/>
        <end position="123"/>
    </location>
</feature>
<evidence type="ECO:0000256" key="1">
    <source>
        <dbReference type="SAM" id="MobiDB-lite"/>
    </source>
</evidence>
<feature type="region of interest" description="Disordered" evidence="1">
    <location>
        <begin position="37"/>
        <end position="137"/>
    </location>
</feature>
<dbReference type="Gene3D" id="3.80.10.10">
    <property type="entry name" value="Ribonuclease Inhibitor"/>
    <property type="match status" value="1"/>
</dbReference>
<sequence length="831" mass="91614">MASPSTLSPTQQHHFLYDDSPYRSAWERRRSLPWEDDCEDDMAHQQQPGLGTHLVEEAPRRPSAPDSYFDLGNDSSAPYQQGYSYNHYPSSRPSLESYPRRRSDGSDISSASTASQSLASRTSFQSHGRSSSWSSRTSFDSYYSTYSTPATSAGAREYDEFPWQRPSPIKQQRRRKARPGELFAALPGEVLELILAELRELHLAEGSKSCATCWMRNVCAVSLSARKWVRFARAALYQNIQLIGDDSAHHRKRYKSVPGTRIMLLRRTLRANPTLASLVRSVKVPPIPQGVKTDDYEDMVASLVMACPELERLEGFYPSYDHSFKRLFNALSTRRNLKQMTWIVDRAEPAPMPKLQKRFSTARQQKPDSWRQSSLPPLAASSSSYYYSSCPQPRTSNNFLDLHARWQQLTTLTVHFQPGAAFAPASAFADSLRCLPSLRDLHVSRLPAAVFGDAALLALPASLRKLSLAHVAGVTSAGLAAFATAGGSGSGLRTLTLVHTELDSLPALARVLANLARLETFSLVQARPPLLPRGEIICLYPYLASASLRSLHWDFTAADGGGDTIGINTDSTATAADAILARSIAAGGFPALRRLRAPRDPGGMFQALCRPAERVDLPTDKFQTRGAGSVDGDDDDADDDDGDDDDDGKERGRGGKSPPRLGNDLLLARLAAQARVEAARRQARMRVDVVDERGVLAERFGMGGYIGTVGSRVRYHLLPDEGGRDEKGGLVDMGDLLGDCGEALVLPRPSSSSSPQQQKQGKQQWKQRGRDRGKGSGAGGREKGRRDKNAVEVREGCTGRWNTWAGPAVDKKDMERWWHTERGRWRSVELS</sequence>
<feature type="region of interest" description="Disordered" evidence="1">
    <location>
        <begin position="358"/>
        <end position="377"/>
    </location>
</feature>
<dbReference type="AlphaFoldDB" id="A0A507BGH0"/>
<reference evidence="2 3" key="1">
    <citation type="submission" date="2019-06" db="EMBL/GenBank/DDBJ databases">
        <title>Draft genome sequence of the filamentous fungus Phialemoniopsis curvata isolated from diesel fuel.</title>
        <authorList>
            <person name="Varaljay V.A."/>
            <person name="Lyon W.J."/>
            <person name="Crouch A.L."/>
            <person name="Drake C.E."/>
            <person name="Hollomon J.M."/>
            <person name="Nadeau L.J."/>
            <person name="Nunn H.S."/>
            <person name="Stevenson B.S."/>
            <person name="Bojanowski C.L."/>
            <person name="Crookes-Goodson W.J."/>
        </authorList>
    </citation>
    <scope>NUCLEOTIDE SEQUENCE [LARGE SCALE GENOMIC DNA]</scope>
    <source>
        <strain evidence="2 3">D216</strain>
    </source>
</reference>
<dbReference type="InterPro" id="IPR032675">
    <property type="entry name" value="LRR_dom_sf"/>
</dbReference>